<dbReference type="Gramene" id="EFJ09212">
    <property type="protein sequence ID" value="EFJ09212"/>
    <property type="gene ID" value="SELMODRAFT_428243"/>
</dbReference>
<reference evidence="1 2" key="1">
    <citation type="journal article" date="2011" name="Science">
        <title>The Selaginella genome identifies genetic changes associated with the evolution of vascular plants.</title>
        <authorList>
            <person name="Banks J.A."/>
            <person name="Nishiyama T."/>
            <person name="Hasebe M."/>
            <person name="Bowman J.L."/>
            <person name="Gribskov M."/>
            <person name="dePamphilis C."/>
            <person name="Albert V.A."/>
            <person name="Aono N."/>
            <person name="Aoyama T."/>
            <person name="Ambrose B.A."/>
            <person name="Ashton N.W."/>
            <person name="Axtell M.J."/>
            <person name="Barker E."/>
            <person name="Barker M.S."/>
            <person name="Bennetzen J.L."/>
            <person name="Bonawitz N.D."/>
            <person name="Chapple C."/>
            <person name="Cheng C."/>
            <person name="Correa L.G."/>
            <person name="Dacre M."/>
            <person name="DeBarry J."/>
            <person name="Dreyer I."/>
            <person name="Elias M."/>
            <person name="Engstrom E.M."/>
            <person name="Estelle M."/>
            <person name="Feng L."/>
            <person name="Finet C."/>
            <person name="Floyd S.K."/>
            <person name="Frommer W.B."/>
            <person name="Fujita T."/>
            <person name="Gramzow L."/>
            <person name="Gutensohn M."/>
            <person name="Harholt J."/>
            <person name="Hattori M."/>
            <person name="Heyl A."/>
            <person name="Hirai T."/>
            <person name="Hiwatashi Y."/>
            <person name="Ishikawa M."/>
            <person name="Iwata M."/>
            <person name="Karol K.G."/>
            <person name="Koehler B."/>
            <person name="Kolukisaoglu U."/>
            <person name="Kubo M."/>
            <person name="Kurata T."/>
            <person name="Lalonde S."/>
            <person name="Li K."/>
            <person name="Li Y."/>
            <person name="Litt A."/>
            <person name="Lyons E."/>
            <person name="Manning G."/>
            <person name="Maruyama T."/>
            <person name="Michael T.P."/>
            <person name="Mikami K."/>
            <person name="Miyazaki S."/>
            <person name="Morinaga S."/>
            <person name="Murata T."/>
            <person name="Mueller-Roeber B."/>
            <person name="Nelson D.R."/>
            <person name="Obara M."/>
            <person name="Oguri Y."/>
            <person name="Olmstead R.G."/>
            <person name="Onodera N."/>
            <person name="Petersen B.L."/>
            <person name="Pils B."/>
            <person name="Prigge M."/>
            <person name="Rensing S.A."/>
            <person name="Riano-Pachon D.M."/>
            <person name="Roberts A.W."/>
            <person name="Sato Y."/>
            <person name="Scheller H.V."/>
            <person name="Schulz B."/>
            <person name="Schulz C."/>
            <person name="Shakirov E.V."/>
            <person name="Shibagaki N."/>
            <person name="Shinohara N."/>
            <person name="Shippen D.E."/>
            <person name="Soerensen I."/>
            <person name="Sotooka R."/>
            <person name="Sugimoto N."/>
            <person name="Sugita M."/>
            <person name="Sumikawa N."/>
            <person name="Tanurdzic M."/>
            <person name="Theissen G."/>
            <person name="Ulvskov P."/>
            <person name="Wakazuki S."/>
            <person name="Weng J.K."/>
            <person name="Willats W.W."/>
            <person name="Wipf D."/>
            <person name="Wolf P.G."/>
            <person name="Yang L."/>
            <person name="Zimmer A.D."/>
            <person name="Zhu Q."/>
            <person name="Mitros T."/>
            <person name="Hellsten U."/>
            <person name="Loque D."/>
            <person name="Otillar R."/>
            <person name="Salamov A."/>
            <person name="Schmutz J."/>
            <person name="Shapiro H."/>
            <person name="Lindquist E."/>
            <person name="Lucas S."/>
            <person name="Rokhsar D."/>
            <person name="Grigoriev I.V."/>
        </authorList>
    </citation>
    <scope>NUCLEOTIDE SEQUENCE [LARGE SCALE GENOMIC DNA]</scope>
</reference>
<dbReference type="KEGG" id="smo:SELMODRAFT_428243"/>
<dbReference type="HOGENOM" id="CLU_1725451_0_0_1"/>
<gene>
    <name evidence="1" type="ORF">SELMODRAFT_428243</name>
</gene>
<sequence>MASLCWTNVVRRLCIMLNGRIAEIFRRFNITGDLKAAVLHLMESSGKDEDPILVIVWNPAELQRIAGPKQGKAQILQAFSNAAGCSRLPAGYPCEDQVFRFRSLGDLFALKTTLVTQYQWCYGNYPNPVATTLMITDLRKVVPTVDSFPMFY</sequence>
<evidence type="ECO:0000313" key="1">
    <source>
        <dbReference type="EMBL" id="EFJ09212.1"/>
    </source>
</evidence>
<name>D8T273_SELML</name>
<dbReference type="Proteomes" id="UP000001514">
    <property type="component" value="Unassembled WGS sequence"/>
</dbReference>
<keyword evidence="2" id="KW-1185">Reference proteome</keyword>
<organism evidence="2">
    <name type="scientific">Selaginella moellendorffii</name>
    <name type="common">Spikemoss</name>
    <dbReference type="NCBI Taxonomy" id="88036"/>
    <lineage>
        <taxon>Eukaryota</taxon>
        <taxon>Viridiplantae</taxon>
        <taxon>Streptophyta</taxon>
        <taxon>Embryophyta</taxon>
        <taxon>Tracheophyta</taxon>
        <taxon>Lycopodiopsida</taxon>
        <taxon>Selaginellales</taxon>
        <taxon>Selaginellaceae</taxon>
        <taxon>Selaginella</taxon>
    </lineage>
</organism>
<protein>
    <submittedName>
        <fullName evidence="1">Uncharacterized protein</fullName>
    </submittedName>
</protein>
<evidence type="ECO:0000313" key="2">
    <source>
        <dbReference type="Proteomes" id="UP000001514"/>
    </source>
</evidence>
<dbReference type="AlphaFoldDB" id="D8T273"/>
<dbReference type="InParanoid" id="D8T273"/>
<proteinExistence type="predicted"/>
<dbReference type="EMBL" id="GL377665">
    <property type="protein sequence ID" value="EFJ09212.1"/>
    <property type="molecule type" value="Genomic_DNA"/>
</dbReference>
<accession>D8T273</accession>